<dbReference type="InterPro" id="IPR003136">
    <property type="entry name" value="Cytidylate_kin"/>
</dbReference>
<reference evidence="11" key="1">
    <citation type="journal article" date="2019" name="Int. J. Syst. Evol. Microbiol.">
        <title>The Global Catalogue of Microorganisms (GCM) 10K type strain sequencing project: providing services to taxonomists for standard genome sequencing and annotation.</title>
        <authorList>
            <consortium name="The Broad Institute Genomics Platform"/>
            <consortium name="The Broad Institute Genome Sequencing Center for Infectious Disease"/>
            <person name="Wu L."/>
            <person name="Ma J."/>
        </authorList>
    </citation>
    <scope>NUCLEOTIDE SEQUENCE [LARGE SCALE GENOMIC DNA]</scope>
    <source>
        <strain evidence="11">CCM 8896</strain>
    </source>
</reference>
<dbReference type="PANTHER" id="PTHR21299:SF2">
    <property type="entry name" value="CYTIDYLATE KINASE"/>
    <property type="match status" value="1"/>
</dbReference>
<dbReference type="HAMAP" id="MF_00238">
    <property type="entry name" value="Cytidyl_kinase_type1"/>
    <property type="match status" value="1"/>
</dbReference>
<name>A0ABW4J7G5_9LACO</name>
<comment type="subcellular location">
    <subcellularLocation>
        <location evidence="8">Cytoplasm</location>
    </subcellularLocation>
</comment>
<keyword evidence="8" id="KW-0963">Cytoplasm</keyword>
<evidence type="ECO:0000256" key="3">
    <source>
        <dbReference type="ARBA" id="ARBA00022741"/>
    </source>
</evidence>
<gene>
    <name evidence="8 10" type="primary">cmk</name>
    <name evidence="10" type="ORF">ACFQ5M_05785</name>
</gene>
<evidence type="ECO:0000313" key="10">
    <source>
        <dbReference type="EMBL" id="MFD1671598.1"/>
    </source>
</evidence>
<evidence type="ECO:0000256" key="8">
    <source>
        <dbReference type="HAMAP-Rule" id="MF_00238"/>
    </source>
</evidence>
<evidence type="ECO:0000256" key="5">
    <source>
        <dbReference type="ARBA" id="ARBA00022840"/>
    </source>
</evidence>
<protein>
    <recommendedName>
        <fullName evidence="8">Cytidylate kinase</fullName>
        <shortName evidence="8">CK</shortName>
        <ecNumber evidence="8">2.7.4.25</ecNumber>
    </recommendedName>
    <alternativeName>
        <fullName evidence="8">Cytidine monophosphate kinase</fullName>
        <shortName evidence="8">CMP kinase</shortName>
    </alternativeName>
</protein>
<dbReference type="Proteomes" id="UP001597267">
    <property type="component" value="Unassembled WGS sequence"/>
</dbReference>
<dbReference type="NCBIfam" id="TIGR00017">
    <property type="entry name" value="cmk"/>
    <property type="match status" value="1"/>
</dbReference>
<sequence length="221" mass="24360">MKIAIDGPASAGKSTISKLVAQALDFTYLDTGAMYRATTYLALQQKIALDDAPKIAQALAKATIDFQNGPENDQKVFLNGEDITEVIRSAEVTGLVSQVAALPEVRQTLVQQQRQIADRTNIVMDGRDIGTTVLPDAEVKIFMTASVLRRAQRRYKENIAKGMTTSLETIKTDIEHRDYKDSHRAVSPLRQAEDAIVVDTSDLNIEQSTAKILGIIRQKMN</sequence>
<accession>A0ABW4J7G5</accession>
<evidence type="ECO:0000256" key="1">
    <source>
        <dbReference type="ARBA" id="ARBA00009427"/>
    </source>
</evidence>
<dbReference type="InterPro" id="IPR011994">
    <property type="entry name" value="Cytidylate_kinase_dom"/>
</dbReference>
<evidence type="ECO:0000313" key="11">
    <source>
        <dbReference type="Proteomes" id="UP001597267"/>
    </source>
</evidence>
<evidence type="ECO:0000256" key="4">
    <source>
        <dbReference type="ARBA" id="ARBA00022777"/>
    </source>
</evidence>
<dbReference type="RefSeq" id="WP_125715654.1">
    <property type="nucleotide sequence ID" value="NZ_JBHTOP010000013.1"/>
</dbReference>
<dbReference type="EMBL" id="JBHTOP010000013">
    <property type="protein sequence ID" value="MFD1671598.1"/>
    <property type="molecule type" value="Genomic_DNA"/>
</dbReference>
<organism evidence="10 11">
    <name type="scientific">Agrilactobacillus yilanensis</name>
    <dbReference type="NCBI Taxonomy" id="2485997"/>
    <lineage>
        <taxon>Bacteria</taxon>
        <taxon>Bacillati</taxon>
        <taxon>Bacillota</taxon>
        <taxon>Bacilli</taxon>
        <taxon>Lactobacillales</taxon>
        <taxon>Lactobacillaceae</taxon>
        <taxon>Agrilactobacillus</taxon>
    </lineage>
</organism>
<evidence type="ECO:0000259" key="9">
    <source>
        <dbReference type="Pfam" id="PF02224"/>
    </source>
</evidence>
<proteinExistence type="inferred from homology"/>
<dbReference type="InterPro" id="IPR027417">
    <property type="entry name" value="P-loop_NTPase"/>
</dbReference>
<evidence type="ECO:0000256" key="7">
    <source>
        <dbReference type="ARBA" id="ARBA00048478"/>
    </source>
</evidence>
<feature type="domain" description="Cytidylate kinase" evidence="9">
    <location>
        <begin position="3"/>
        <end position="217"/>
    </location>
</feature>
<comment type="caution">
    <text evidence="10">The sequence shown here is derived from an EMBL/GenBank/DDBJ whole genome shotgun (WGS) entry which is preliminary data.</text>
</comment>
<feature type="binding site" evidence="8">
    <location>
        <begin position="7"/>
        <end position="15"/>
    </location>
    <ligand>
        <name>ATP</name>
        <dbReference type="ChEBI" id="CHEBI:30616"/>
    </ligand>
</feature>
<evidence type="ECO:0000256" key="6">
    <source>
        <dbReference type="ARBA" id="ARBA00047615"/>
    </source>
</evidence>
<comment type="similarity">
    <text evidence="1 8">Belongs to the cytidylate kinase family. Type 1 subfamily.</text>
</comment>
<keyword evidence="3 8" id="KW-0547">Nucleotide-binding</keyword>
<evidence type="ECO:0000256" key="2">
    <source>
        <dbReference type="ARBA" id="ARBA00022679"/>
    </source>
</evidence>
<keyword evidence="11" id="KW-1185">Reference proteome</keyword>
<keyword evidence="4 8" id="KW-0418">Kinase</keyword>
<dbReference type="EC" id="2.7.4.25" evidence="8"/>
<keyword evidence="2 8" id="KW-0808">Transferase</keyword>
<comment type="catalytic activity">
    <reaction evidence="7 8">
        <text>CMP + ATP = CDP + ADP</text>
        <dbReference type="Rhea" id="RHEA:11600"/>
        <dbReference type="ChEBI" id="CHEBI:30616"/>
        <dbReference type="ChEBI" id="CHEBI:58069"/>
        <dbReference type="ChEBI" id="CHEBI:60377"/>
        <dbReference type="ChEBI" id="CHEBI:456216"/>
        <dbReference type="EC" id="2.7.4.25"/>
    </reaction>
</comment>
<comment type="catalytic activity">
    <reaction evidence="6 8">
        <text>dCMP + ATP = dCDP + ADP</text>
        <dbReference type="Rhea" id="RHEA:25094"/>
        <dbReference type="ChEBI" id="CHEBI:30616"/>
        <dbReference type="ChEBI" id="CHEBI:57566"/>
        <dbReference type="ChEBI" id="CHEBI:58593"/>
        <dbReference type="ChEBI" id="CHEBI:456216"/>
        <dbReference type="EC" id="2.7.4.25"/>
    </reaction>
</comment>
<dbReference type="Gene3D" id="3.40.50.300">
    <property type="entry name" value="P-loop containing nucleotide triphosphate hydrolases"/>
    <property type="match status" value="1"/>
</dbReference>
<dbReference type="CDD" id="cd02020">
    <property type="entry name" value="CMPK"/>
    <property type="match status" value="1"/>
</dbReference>
<dbReference type="GO" id="GO:0016301">
    <property type="term" value="F:kinase activity"/>
    <property type="evidence" value="ECO:0007669"/>
    <property type="project" value="UniProtKB-KW"/>
</dbReference>
<keyword evidence="5 8" id="KW-0067">ATP-binding</keyword>
<dbReference type="PANTHER" id="PTHR21299">
    <property type="entry name" value="CYTIDYLATE KINASE/PANTOATE-BETA-ALANINE LIGASE"/>
    <property type="match status" value="1"/>
</dbReference>
<dbReference type="Pfam" id="PF02224">
    <property type="entry name" value="Cytidylate_kin"/>
    <property type="match status" value="1"/>
</dbReference>
<dbReference type="SUPFAM" id="SSF52540">
    <property type="entry name" value="P-loop containing nucleoside triphosphate hydrolases"/>
    <property type="match status" value="1"/>
</dbReference>